<accession>A0A834XRI7</accession>
<evidence type="ECO:0008006" key="4">
    <source>
        <dbReference type="Google" id="ProtNLM"/>
    </source>
</evidence>
<dbReference type="GO" id="GO:0005737">
    <property type="term" value="C:cytoplasm"/>
    <property type="evidence" value="ECO:0007669"/>
    <property type="project" value="TreeGrafter"/>
</dbReference>
<dbReference type="PANTHER" id="PTHR13601:SF2">
    <property type="entry name" value="GAMETOGENETIN-BINDING PROTEIN 2"/>
    <property type="match status" value="1"/>
</dbReference>
<name>A0A834XRI7_APHGI</name>
<dbReference type="AlphaFoldDB" id="A0A834XRI7"/>
<organism evidence="2 3">
    <name type="scientific">Aphidius gifuensis</name>
    <name type="common">Parasitoid wasp</name>
    <dbReference type="NCBI Taxonomy" id="684658"/>
    <lineage>
        <taxon>Eukaryota</taxon>
        <taxon>Metazoa</taxon>
        <taxon>Ecdysozoa</taxon>
        <taxon>Arthropoda</taxon>
        <taxon>Hexapoda</taxon>
        <taxon>Insecta</taxon>
        <taxon>Pterygota</taxon>
        <taxon>Neoptera</taxon>
        <taxon>Endopterygota</taxon>
        <taxon>Hymenoptera</taxon>
        <taxon>Apocrita</taxon>
        <taxon>Ichneumonoidea</taxon>
        <taxon>Braconidae</taxon>
        <taxon>Aphidiinae</taxon>
        <taxon>Aphidius</taxon>
    </lineage>
</organism>
<proteinExistence type="predicted"/>
<evidence type="ECO:0000313" key="2">
    <source>
        <dbReference type="EMBL" id="KAF7989949.1"/>
    </source>
</evidence>
<evidence type="ECO:0000256" key="1">
    <source>
        <dbReference type="SAM" id="MobiDB-lite"/>
    </source>
</evidence>
<reference evidence="2 3" key="1">
    <citation type="submission" date="2020-08" db="EMBL/GenBank/DDBJ databases">
        <title>Aphidius gifuensis genome sequencing and assembly.</title>
        <authorList>
            <person name="Du Z."/>
        </authorList>
    </citation>
    <scope>NUCLEOTIDE SEQUENCE [LARGE SCALE GENOMIC DNA]</scope>
    <source>
        <strain evidence="2">YNYX2018</strain>
        <tissue evidence="2">Adults</tissue>
    </source>
</reference>
<feature type="region of interest" description="Disordered" evidence="1">
    <location>
        <begin position="516"/>
        <end position="546"/>
    </location>
</feature>
<dbReference type="InterPro" id="IPR026073">
    <property type="entry name" value="GGNBP2"/>
</dbReference>
<feature type="region of interest" description="Disordered" evidence="1">
    <location>
        <begin position="374"/>
        <end position="395"/>
    </location>
</feature>
<dbReference type="OrthoDB" id="2422440at2759"/>
<dbReference type="Proteomes" id="UP000639338">
    <property type="component" value="Unassembled WGS sequence"/>
</dbReference>
<feature type="compositionally biased region" description="Low complexity" evidence="1">
    <location>
        <begin position="536"/>
        <end position="546"/>
    </location>
</feature>
<dbReference type="EMBL" id="JACMRX010000005">
    <property type="protein sequence ID" value="KAF7989949.1"/>
    <property type="molecule type" value="Genomic_DNA"/>
</dbReference>
<dbReference type="PANTHER" id="PTHR13601">
    <property type="entry name" value="GAMETOGENETIN-BINDING PROTEIN 2"/>
    <property type="match status" value="1"/>
</dbReference>
<feature type="compositionally biased region" description="Polar residues" evidence="1">
    <location>
        <begin position="517"/>
        <end position="535"/>
    </location>
</feature>
<comment type="caution">
    <text evidence="2">The sequence shown here is derived from an EMBL/GenBank/DDBJ whole genome shotgun (WGS) entry which is preliminary data.</text>
</comment>
<gene>
    <name evidence="2" type="ORF">HCN44_008623</name>
</gene>
<sequence>MAKLINIFRTDKPVELTKRQLPLNVDSHLTMIMDINELEYVCESSIINCIQFDEFSKKLNILTKKELKASFEVSEKDMLEILRQTVPCVGCRRSVERLFQNLMSLKNHALDPLVITADGMITLSDKVLRSPSRLCSMLQDHSARLLTLLEKQPRNKKSRRCILHSLEVQRAGPTPSSWKEAWNLMEQPCREQLTLIKHEALETTLDNYLRKHRFCNECRTKVVLASTLLMTEPDSIKEKGYVPGLYAGIKRCISNRHVHLPADDEYIQILVDKTQSESMGRERHAKTLDVAQEEVLTCLGICVIEKLHRVLKCLREEEAMCQVFAAVAIDALARNFHMAVEVKQGITQLERLYEELEREKLVKQQRLEKLRLKRRKKKEKRQENSEEKENKCDSVEDRSEENSDCIDTQSLENNDRQKLQILTAKIKNQSKYKNIDYQKKTNLTVSQTTNLLLPPLRKNKLVEESKIDKDNNKIPINDVAKTLQDETCSCCEEFYDECPNELLKWMRVNKTRDLTSLAPSEPSSQDCGYSSEHNVSSSSMPSTPEGSEVACSEACCEREIEECQDTQLYNKFDDHSSVFSLGNDSSGPTLLQMLKNRHPSEDDTESYIPAEEVQEFKARMCQLHEKRLELRKNLRYRFAMLCSHYKPFGIPH</sequence>
<keyword evidence="3" id="KW-1185">Reference proteome</keyword>
<protein>
    <recommendedName>
        <fullName evidence="4">Gametogenetin-binding protein 2-like</fullName>
    </recommendedName>
</protein>
<feature type="compositionally biased region" description="Basic and acidic residues" evidence="1">
    <location>
        <begin position="380"/>
        <end position="395"/>
    </location>
</feature>
<dbReference type="GO" id="GO:0005634">
    <property type="term" value="C:nucleus"/>
    <property type="evidence" value="ECO:0007669"/>
    <property type="project" value="TreeGrafter"/>
</dbReference>
<evidence type="ECO:0000313" key="3">
    <source>
        <dbReference type="Proteomes" id="UP000639338"/>
    </source>
</evidence>